<keyword evidence="3" id="KW-0653">Protein transport</keyword>
<keyword evidence="5" id="KW-1185">Reference proteome</keyword>
<dbReference type="GeneID" id="18243417"/>
<dbReference type="PANTHER" id="PTHR15837">
    <property type="entry name" value="RAN GUANINE NUCLEOTIDE RELEASE FACTOR"/>
    <property type="match status" value="1"/>
</dbReference>
<dbReference type="GO" id="GO:0015031">
    <property type="term" value="P:protein transport"/>
    <property type="evidence" value="ECO:0007669"/>
    <property type="project" value="UniProtKB-KW"/>
</dbReference>
<protein>
    <submittedName>
        <fullName evidence="4">Uncharacterized protein</fullName>
    </submittedName>
</protein>
<dbReference type="InterPro" id="IPR007681">
    <property type="entry name" value="Mog1"/>
</dbReference>
<dbReference type="OrthoDB" id="10255285at2759"/>
<dbReference type="EMBL" id="GL882885">
    <property type="protein sequence ID" value="EGF80044.1"/>
    <property type="molecule type" value="Genomic_DNA"/>
</dbReference>
<reference evidence="4 5" key="1">
    <citation type="submission" date="2009-12" db="EMBL/GenBank/DDBJ databases">
        <title>The draft genome of Batrachochytrium dendrobatidis.</title>
        <authorList>
            <consortium name="US DOE Joint Genome Institute (JGI-PGF)"/>
            <person name="Kuo A."/>
            <person name="Salamov A."/>
            <person name="Schmutz J."/>
            <person name="Lucas S."/>
            <person name="Pitluck S."/>
            <person name="Rosenblum E."/>
            <person name="Stajich J."/>
            <person name="Eisen M."/>
            <person name="Grigoriev I.V."/>
        </authorList>
    </citation>
    <scope>NUCLEOTIDE SEQUENCE [LARGE SCALE GENOMIC DNA]</scope>
    <source>
        <strain evidence="5">JAM81 / FGSC 10211</strain>
    </source>
</reference>
<dbReference type="InParanoid" id="F4P569"/>
<dbReference type="Pfam" id="PF04603">
    <property type="entry name" value="Mog1"/>
    <property type="match status" value="1"/>
</dbReference>
<name>F4P569_BATDJ</name>
<dbReference type="PANTHER" id="PTHR15837:SF0">
    <property type="entry name" value="RAN GUANINE NUCLEOTIDE RELEASE FACTOR"/>
    <property type="match status" value="1"/>
</dbReference>
<dbReference type="Gene3D" id="3.40.1000.10">
    <property type="entry name" value="Mog1/PsbP, alpha/beta/alpha sandwich"/>
    <property type="match status" value="1"/>
</dbReference>
<evidence type="ECO:0000313" key="5">
    <source>
        <dbReference type="Proteomes" id="UP000007241"/>
    </source>
</evidence>
<dbReference type="STRING" id="684364.F4P569"/>
<organism evidence="4 5">
    <name type="scientific">Batrachochytrium dendrobatidis (strain JAM81 / FGSC 10211)</name>
    <name type="common">Frog chytrid fungus</name>
    <dbReference type="NCBI Taxonomy" id="684364"/>
    <lineage>
        <taxon>Eukaryota</taxon>
        <taxon>Fungi</taxon>
        <taxon>Fungi incertae sedis</taxon>
        <taxon>Chytridiomycota</taxon>
        <taxon>Chytridiomycota incertae sedis</taxon>
        <taxon>Chytridiomycetes</taxon>
        <taxon>Rhizophydiales</taxon>
        <taxon>Rhizophydiales incertae sedis</taxon>
        <taxon>Batrachochytrium</taxon>
    </lineage>
</organism>
<accession>F4P569</accession>
<dbReference type="RefSeq" id="XP_006679762.1">
    <property type="nucleotide sequence ID" value="XM_006679699.1"/>
</dbReference>
<evidence type="ECO:0000256" key="2">
    <source>
        <dbReference type="ARBA" id="ARBA00022448"/>
    </source>
</evidence>
<dbReference type="AlphaFoldDB" id="F4P569"/>
<proteinExistence type="inferred from homology"/>
<gene>
    <name evidence="4" type="ORF">BATDEDRAFT_89244</name>
</gene>
<comment type="similarity">
    <text evidence="1">Belongs to the MOG1 family.</text>
</comment>
<dbReference type="SUPFAM" id="SSF55724">
    <property type="entry name" value="Mog1p/PsbP-like"/>
    <property type="match status" value="1"/>
</dbReference>
<evidence type="ECO:0000256" key="3">
    <source>
        <dbReference type="ARBA" id="ARBA00022927"/>
    </source>
</evidence>
<evidence type="ECO:0000256" key="1">
    <source>
        <dbReference type="ARBA" id="ARBA00010307"/>
    </source>
</evidence>
<dbReference type="InterPro" id="IPR016123">
    <property type="entry name" value="Mog1/PsbP_a/b/a-sand"/>
</dbReference>
<keyword evidence="2" id="KW-0813">Transport</keyword>
<dbReference type="HOGENOM" id="CLU_2605646_0_0_1"/>
<evidence type="ECO:0000313" key="4">
    <source>
        <dbReference type="EMBL" id="EGF80044.1"/>
    </source>
</evidence>
<dbReference type="Proteomes" id="UP000007241">
    <property type="component" value="Unassembled WGS sequence"/>
</dbReference>
<sequence length="79" mass="9146">MYNSSQFRDVPDHQEVFVAEVAESNIMFDLLEPDEDATDIQSAARYHFEQLSRDNEADPNHTRIVLERTIPETMLSSTM</sequence>